<dbReference type="AlphaFoldDB" id="A0A1H8YNA1"/>
<evidence type="ECO:0000313" key="1">
    <source>
        <dbReference type="EMBL" id="SEP53636.1"/>
    </source>
</evidence>
<reference evidence="1 2" key="1">
    <citation type="submission" date="2016-10" db="EMBL/GenBank/DDBJ databases">
        <authorList>
            <person name="de Groot N.N."/>
        </authorList>
    </citation>
    <scope>NUCLEOTIDE SEQUENCE [LARGE SCALE GENOMIC DNA]</scope>
    <source>
        <strain evidence="1 2">DSM 44993</strain>
    </source>
</reference>
<proteinExistence type="predicted"/>
<dbReference type="EMBL" id="FOEF01000029">
    <property type="protein sequence ID" value="SEP53636.1"/>
    <property type="molecule type" value="Genomic_DNA"/>
</dbReference>
<dbReference type="STRING" id="394193.SAMN04489732_12961"/>
<sequence>MLISLRQRRTLNQVWHGAKMVLGLLVLLLS</sequence>
<protein>
    <submittedName>
        <fullName evidence="1">Uncharacterized protein</fullName>
    </submittedName>
</protein>
<gene>
    <name evidence="1" type="ORF">SAMN04489732_12961</name>
</gene>
<name>A0A1H8YNA1_9PSEU</name>
<organism evidence="1 2">
    <name type="scientific">Amycolatopsis saalfeldensis</name>
    <dbReference type="NCBI Taxonomy" id="394193"/>
    <lineage>
        <taxon>Bacteria</taxon>
        <taxon>Bacillati</taxon>
        <taxon>Actinomycetota</taxon>
        <taxon>Actinomycetes</taxon>
        <taxon>Pseudonocardiales</taxon>
        <taxon>Pseudonocardiaceae</taxon>
        <taxon>Amycolatopsis</taxon>
    </lineage>
</organism>
<accession>A0A1H8YNA1</accession>
<evidence type="ECO:0000313" key="2">
    <source>
        <dbReference type="Proteomes" id="UP000198582"/>
    </source>
</evidence>
<dbReference type="Proteomes" id="UP000198582">
    <property type="component" value="Unassembled WGS sequence"/>
</dbReference>
<keyword evidence="2" id="KW-1185">Reference proteome</keyword>